<dbReference type="RefSeq" id="XP_012770169.1">
    <property type="nucleotide sequence ID" value="XM_012914715.1"/>
</dbReference>
<evidence type="ECO:0000313" key="10">
    <source>
        <dbReference type="EMBL" id="CDR97983.1"/>
    </source>
</evidence>
<dbReference type="PANTHER" id="PTHR46208">
    <property type="entry name" value="MITOCHONDRIAL IMPORT RECEPTOR SUBUNIT TOM70"/>
    <property type="match status" value="1"/>
</dbReference>
<organism evidence="10 11">
    <name type="scientific">Babesia bigemina</name>
    <dbReference type="NCBI Taxonomy" id="5866"/>
    <lineage>
        <taxon>Eukaryota</taxon>
        <taxon>Sar</taxon>
        <taxon>Alveolata</taxon>
        <taxon>Apicomplexa</taxon>
        <taxon>Aconoidasida</taxon>
        <taxon>Piroplasmida</taxon>
        <taxon>Babesiidae</taxon>
        <taxon>Babesia</taxon>
    </lineage>
</organism>
<keyword evidence="11" id="KW-1185">Reference proteome</keyword>
<comment type="similarity">
    <text evidence="9">Belongs to the Tom70 family.</text>
</comment>
<dbReference type="InterPro" id="IPR019734">
    <property type="entry name" value="TPR_rpt"/>
</dbReference>
<gene>
    <name evidence="10" type="ORF">BBBOND_0404695</name>
</gene>
<keyword evidence="4" id="KW-1000">Mitochondrion outer membrane</keyword>
<evidence type="ECO:0000256" key="7">
    <source>
        <dbReference type="ARBA" id="ARBA00023128"/>
    </source>
</evidence>
<dbReference type="SUPFAM" id="SSF48452">
    <property type="entry name" value="TPR-like"/>
    <property type="match status" value="1"/>
</dbReference>
<dbReference type="GO" id="GO:0030150">
    <property type="term" value="P:protein import into mitochondrial matrix"/>
    <property type="evidence" value="ECO:0007669"/>
    <property type="project" value="TreeGrafter"/>
</dbReference>
<evidence type="ECO:0000256" key="8">
    <source>
        <dbReference type="ARBA" id="ARBA00023136"/>
    </source>
</evidence>
<evidence type="ECO:0000313" key="11">
    <source>
        <dbReference type="Proteomes" id="UP000033188"/>
    </source>
</evidence>
<dbReference type="EMBL" id="LK391711">
    <property type="protein sequence ID" value="CDR97983.1"/>
    <property type="molecule type" value="Genomic_DNA"/>
</dbReference>
<dbReference type="GO" id="GO:0030943">
    <property type="term" value="F:mitochondrion targeting sequence binding"/>
    <property type="evidence" value="ECO:0007669"/>
    <property type="project" value="TreeGrafter"/>
</dbReference>
<dbReference type="SMART" id="SM00028">
    <property type="entry name" value="TPR"/>
    <property type="match status" value="2"/>
</dbReference>
<keyword evidence="6" id="KW-1133">Transmembrane helix</keyword>
<reference evidence="11" key="1">
    <citation type="journal article" date="2014" name="Nucleic Acids Res.">
        <title>The evolutionary dynamics of variant antigen genes in Babesia reveal a history of genomic innovation underlying host-parasite interaction.</title>
        <authorList>
            <person name="Jackson A.P."/>
            <person name="Otto T.D."/>
            <person name="Darby A."/>
            <person name="Ramaprasad A."/>
            <person name="Xia D."/>
            <person name="Echaide I.E."/>
            <person name="Farber M."/>
            <person name="Gahlot S."/>
            <person name="Gamble J."/>
            <person name="Gupta D."/>
            <person name="Gupta Y."/>
            <person name="Jackson L."/>
            <person name="Malandrin L."/>
            <person name="Malas T.B."/>
            <person name="Moussa E."/>
            <person name="Nair M."/>
            <person name="Reid A.J."/>
            <person name="Sanders M."/>
            <person name="Sharma J."/>
            <person name="Tracey A."/>
            <person name="Quail M.A."/>
            <person name="Weir W."/>
            <person name="Wastling J.M."/>
            <person name="Hall N."/>
            <person name="Willadsen P."/>
            <person name="Lingelbach K."/>
            <person name="Shiels B."/>
            <person name="Tait A."/>
            <person name="Berriman M."/>
            <person name="Allred D.R."/>
            <person name="Pain A."/>
        </authorList>
    </citation>
    <scope>NUCLEOTIDE SEQUENCE [LARGE SCALE GENOMIC DNA]</scope>
    <source>
        <strain evidence="11">Bond</strain>
    </source>
</reference>
<dbReference type="VEuPathDB" id="PiroplasmaDB:BBBOND_0404695"/>
<evidence type="ECO:0000256" key="1">
    <source>
        <dbReference type="ARBA" id="ARBA00004572"/>
    </source>
</evidence>
<evidence type="ECO:0000256" key="4">
    <source>
        <dbReference type="ARBA" id="ARBA00022787"/>
    </source>
</evidence>
<dbReference type="PANTHER" id="PTHR46208:SF1">
    <property type="entry name" value="MITOCHONDRIAL IMPORT RECEPTOR SUBUNIT TOM70"/>
    <property type="match status" value="1"/>
</dbReference>
<dbReference type="InterPro" id="IPR011990">
    <property type="entry name" value="TPR-like_helical_dom_sf"/>
</dbReference>
<keyword evidence="5" id="KW-0802">TPR repeat</keyword>
<protein>
    <submittedName>
        <fullName evidence="10">Uncharacterized protein</fullName>
    </submittedName>
</protein>
<comment type="subcellular location">
    <subcellularLocation>
        <location evidence="1">Mitochondrion outer membrane</location>
        <topology evidence="1">Single-pass membrane protein</topology>
    </subcellularLocation>
</comment>
<evidence type="ECO:0000256" key="5">
    <source>
        <dbReference type="ARBA" id="ARBA00022803"/>
    </source>
</evidence>
<dbReference type="GO" id="GO:0008320">
    <property type="term" value="F:protein transmembrane transporter activity"/>
    <property type="evidence" value="ECO:0007669"/>
    <property type="project" value="TreeGrafter"/>
</dbReference>
<name>A0A061DBP4_BABBI</name>
<keyword evidence="2" id="KW-0812">Transmembrane</keyword>
<dbReference type="GO" id="GO:0005741">
    <property type="term" value="C:mitochondrial outer membrane"/>
    <property type="evidence" value="ECO:0007669"/>
    <property type="project" value="UniProtKB-SubCell"/>
</dbReference>
<dbReference type="GO" id="GO:0045039">
    <property type="term" value="P:protein insertion into mitochondrial inner membrane"/>
    <property type="evidence" value="ECO:0007669"/>
    <property type="project" value="TreeGrafter"/>
</dbReference>
<dbReference type="KEGG" id="bbig:BBBOND_0404695"/>
<dbReference type="AlphaFoldDB" id="A0A061DBP4"/>
<evidence type="ECO:0000256" key="9">
    <source>
        <dbReference type="ARBA" id="ARBA00038030"/>
    </source>
</evidence>
<evidence type="ECO:0000256" key="2">
    <source>
        <dbReference type="ARBA" id="ARBA00022692"/>
    </source>
</evidence>
<dbReference type="Gene3D" id="1.25.40.10">
    <property type="entry name" value="Tetratricopeptide repeat domain"/>
    <property type="match status" value="1"/>
</dbReference>
<keyword evidence="8" id="KW-0472">Membrane</keyword>
<dbReference type="OrthoDB" id="1872379at2759"/>
<keyword evidence="3" id="KW-0677">Repeat</keyword>
<evidence type="ECO:0000256" key="3">
    <source>
        <dbReference type="ARBA" id="ARBA00022737"/>
    </source>
</evidence>
<dbReference type="GeneID" id="24566524"/>
<dbReference type="STRING" id="5866.A0A061DBP4"/>
<dbReference type="Proteomes" id="UP000033188">
    <property type="component" value="Chromosome 5"/>
</dbReference>
<proteinExistence type="inferred from homology"/>
<keyword evidence="7" id="KW-0496">Mitochondrion</keyword>
<accession>A0A061DBP4</accession>
<sequence>MYSDTGSVNNDGRSFMDVGVTEDKVSSNATVCDVETPKSNDGPVLFGRYSASFLKERGNVVFKSGDYFAARELYTNAIVRLEHSENDALAAQLYCNRAACHIAMDDFDSAVSDATEALMLDRSYVKVSLRFKFVVRRQTYITFIIDVIVKHLYGILCSRWLKYEGCNCFSVTDLLWETKAH</sequence>
<evidence type="ECO:0000256" key="6">
    <source>
        <dbReference type="ARBA" id="ARBA00022989"/>
    </source>
</evidence>